<protein>
    <submittedName>
        <fullName evidence="2">Uncharacterized protein</fullName>
    </submittedName>
</protein>
<proteinExistence type="predicted"/>
<evidence type="ECO:0000313" key="2">
    <source>
        <dbReference type="EMBL" id="CAI9279113.1"/>
    </source>
</evidence>
<dbReference type="Proteomes" id="UP001177003">
    <property type="component" value="Chromosome 4"/>
</dbReference>
<feature type="region of interest" description="Disordered" evidence="1">
    <location>
        <begin position="115"/>
        <end position="165"/>
    </location>
</feature>
<dbReference type="EMBL" id="OX465080">
    <property type="protein sequence ID" value="CAI9279113.1"/>
    <property type="molecule type" value="Genomic_DNA"/>
</dbReference>
<keyword evidence="3" id="KW-1185">Reference proteome</keyword>
<evidence type="ECO:0000256" key="1">
    <source>
        <dbReference type="SAM" id="MobiDB-lite"/>
    </source>
</evidence>
<name>A0AA35YRW2_LACSI</name>
<gene>
    <name evidence="2" type="ORF">LSALG_LOCUS18937</name>
</gene>
<dbReference type="AlphaFoldDB" id="A0AA35YRW2"/>
<sequence>MTSARSSVNSANNGSMTRRTELGKWWNIANVKIDAESTGLLAFRGSTKETTSRDILEFTNVSDDAPPNFTHKEAFNPPPTDDFMFRDDNITFGVIPIPIAFSLLQKLSSSKPIYDFGLSSSSEESKGEEDVEANKPSSPKAQDNPVNGSKPSKSHDEDDDVERKF</sequence>
<feature type="compositionally biased region" description="Basic and acidic residues" evidence="1">
    <location>
        <begin position="153"/>
        <end position="165"/>
    </location>
</feature>
<accession>A0AA35YRW2</accession>
<reference evidence="2" key="1">
    <citation type="submission" date="2023-04" db="EMBL/GenBank/DDBJ databases">
        <authorList>
            <person name="Vijverberg K."/>
            <person name="Xiong W."/>
            <person name="Schranz E."/>
        </authorList>
    </citation>
    <scope>NUCLEOTIDE SEQUENCE</scope>
</reference>
<organism evidence="2 3">
    <name type="scientific">Lactuca saligna</name>
    <name type="common">Willowleaf lettuce</name>
    <dbReference type="NCBI Taxonomy" id="75948"/>
    <lineage>
        <taxon>Eukaryota</taxon>
        <taxon>Viridiplantae</taxon>
        <taxon>Streptophyta</taxon>
        <taxon>Embryophyta</taxon>
        <taxon>Tracheophyta</taxon>
        <taxon>Spermatophyta</taxon>
        <taxon>Magnoliopsida</taxon>
        <taxon>eudicotyledons</taxon>
        <taxon>Gunneridae</taxon>
        <taxon>Pentapetalae</taxon>
        <taxon>asterids</taxon>
        <taxon>campanulids</taxon>
        <taxon>Asterales</taxon>
        <taxon>Asteraceae</taxon>
        <taxon>Cichorioideae</taxon>
        <taxon>Cichorieae</taxon>
        <taxon>Lactucinae</taxon>
        <taxon>Lactuca</taxon>
    </lineage>
</organism>
<evidence type="ECO:0000313" key="3">
    <source>
        <dbReference type="Proteomes" id="UP001177003"/>
    </source>
</evidence>
<feature type="compositionally biased region" description="Polar residues" evidence="1">
    <location>
        <begin position="135"/>
        <end position="151"/>
    </location>
</feature>